<evidence type="ECO:0000313" key="2">
    <source>
        <dbReference type="EMBL" id="MCZ0964480.1"/>
    </source>
</evidence>
<dbReference type="Proteomes" id="UP001149822">
    <property type="component" value="Unassembled WGS sequence"/>
</dbReference>
<dbReference type="EMBL" id="JAPTYD010000110">
    <property type="protein sequence ID" value="MCZ0964480.1"/>
    <property type="molecule type" value="Genomic_DNA"/>
</dbReference>
<name>A0ABT4JBN8_9RHOB</name>
<comment type="caution">
    <text evidence="2">The sequence shown here is derived from an EMBL/GenBank/DDBJ whole genome shotgun (WGS) entry which is preliminary data.</text>
</comment>
<dbReference type="InterPro" id="IPR001296">
    <property type="entry name" value="Glyco_trans_1"/>
</dbReference>
<dbReference type="PANTHER" id="PTHR12526">
    <property type="entry name" value="GLYCOSYLTRANSFERASE"/>
    <property type="match status" value="1"/>
</dbReference>
<protein>
    <submittedName>
        <fullName evidence="2">Glycosyltransferase family 4 protein</fullName>
    </submittedName>
</protein>
<gene>
    <name evidence="2" type="ORF">OU682_23300</name>
</gene>
<dbReference type="SUPFAM" id="SSF53756">
    <property type="entry name" value="UDP-Glycosyltransferase/glycogen phosphorylase"/>
    <property type="match status" value="1"/>
</dbReference>
<dbReference type="Pfam" id="PF00534">
    <property type="entry name" value="Glycos_transf_1"/>
    <property type="match status" value="1"/>
</dbReference>
<dbReference type="PANTHER" id="PTHR12526:SF636">
    <property type="entry name" value="BLL3647 PROTEIN"/>
    <property type="match status" value="1"/>
</dbReference>
<keyword evidence="3" id="KW-1185">Reference proteome</keyword>
<evidence type="ECO:0000313" key="3">
    <source>
        <dbReference type="Proteomes" id="UP001149822"/>
    </source>
</evidence>
<sequence>MRLGYLVPEFPTQTHAFFCRETDAIEAMGVPVRLYSTRRPAPGACPHAFAARMGSRTTYLFPASSKAFALLRRRPSCTVKAVSYVLGLRETSFAGRLKLLGLLPSAAMLAHDAEQNSISHLHIHSCANAAHLGALTHILSGLPYSLTLHGDLPVYGKDHRAKMQSASFVAAVTSPLAEQIAEVSPNTLAPVIWMGVDCTQFAPHSAPAENLRGLVFQVATVARLNRAKGHRFFLQAMALLRERGLAIRYLIAGDGPERTEIETQVDQLGLGDQVQFLGSLSEDDVLALLHRVDALALTSVGQGEAAPVTVMEAMACGLPVICSIIGGTPDMIRDGHDGLLVPQKDVAAIADAVQRLAEDPELVRTIGRAARTRAIDCFDSRANAARLLHEIRAQIT</sequence>
<dbReference type="Gene3D" id="3.40.50.2000">
    <property type="entry name" value="Glycogen Phosphorylase B"/>
    <property type="match status" value="2"/>
</dbReference>
<dbReference type="RefSeq" id="WP_268944569.1">
    <property type="nucleotide sequence ID" value="NZ_JAPTYD010000110.1"/>
</dbReference>
<feature type="domain" description="Glycosyl transferase family 1" evidence="1">
    <location>
        <begin position="217"/>
        <end position="372"/>
    </location>
</feature>
<dbReference type="CDD" id="cd03801">
    <property type="entry name" value="GT4_PimA-like"/>
    <property type="match status" value="1"/>
</dbReference>
<evidence type="ECO:0000259" key="1">
    <source>
        <dbReference type="Pfam" id="PF00534"/>
    </source>
</evidence>
<accession>A0ABT4JBN8</accession>
<proteinExistence type="predicted"/>
<reference evidence="2" key="1">
    <citation type="submission" date="2022-12" db="EMBL/GenBank/DDBJ databases">
        <title>Paracoccus sp. EF6 isolated from a lake water.</title>
        <authorList>
            <person name="Liu H."/>
        </authorList>
    </citation>
    <scope>NUCLEOTIDE SEQUENCE</scope>
    <source>
        <strain evidence="2">EF6</strain>
    </source>
</reference>
<organism evidence="2 3">
    <name type="scientific">Paracoccus benzoatiresistens</name>
    <dbReference type="NCBI Taxonomy" id="2997341"/>
    <lineage>
        <taxon>Bacteria</taxon>
        <taxon>Pseudomonadati</taxon>
        <taxon>Pseudomonadota</taxon>
        <taxon>Alphaproteobacteria</taxon>
        <taxon>Rhodobacterales</taxon>
        <taxon>Paracoccaceae</taxon>
        <taxon>Paracoccus</taxon>
    </lineage>
</organism>